<name>Q025P2_SOLUE</name>
<sequence precursor="true">MRRRTLLGWLAFLRVPRAQTATFPGDDRDTLRALASIVLPAELGPSGLDRTTDDFIRWVRGYRPGAEMDHGYGVTRLRIKGPSPAPVYLKQLAALRGRVDEATVEAALREAKVMDLPRTPGASHIAADLMAFYFRGSDANDLCYRAAIGRDQCRSLAGSEERPAPLKRTR</sequence>
<dbReference type="eggNOG" id="ENOG50334S2">
    <property type="taxonomic scope" value="Bacteria"/>
</dbReference>
<dbReference type="OrthoDB" id="9793668at2"/>
<gene>
    <name evidence="1" type="ordered locus">Acid_2288</name>
</gene>
<dbReference type="EMBL" id="CP000473">
    <property type="protein sequence ID" value="ABJ83277.1"/>
    <property type="molecule type" value="Genomic_DNA"/>
</dbReference>
<proteinExistence type="predicted"/>
<dbReference type="InParanoid" id="Q025P2"/>
<reference evidence="1" key="1">
    <citation type="submission" date="2006-10" db="EMBL/GenBank/DDBJ databases">
        <title>Complete sequence of Solibacter usitatus Ellin6076.</title>
        <authorList>
            <consortium name="US DOE Joint Genome Institute"/>
            <person name="Copeland A."/>
            <person name="Lucas S."/>
            <person name="Lapidus A."/>
            <person name="Barry K."/>
            <person name="Detter J.C."/>
            <person name="Glavina del Rio T."/>
            <person name="Hammon N."/>
            <person name="Israni S."/>
            <person name="Dalin E."/>
            <person name="Tice H."/>
            <person name="Pitluck S."/>
            <person name="Thompson L.S."/>
            <person name="Brettin T."/>
            <person name="Bruce D."/>
            <person name="Han C."/>
            <person name="Tapia R."/>
            <person name="Gilna P."/>
            <person name="Schmutz J."/>
            <person name="Larimer F."/>
            <person name="Land M."/>
            <person name="Hauser L."/>
            <person name="Kyrpides N."/>
            <person name="Mikhailova N."/>
            <person name="Janssen P.H."/>
            <person name="Kuske C.R."/>
            <person name="Richardson P."/>
        </authorList>
    </citation>
    <scope>NUCLEOTIDE SEQUENCE</scope>
    <source>
        <strain evidence="1">Ellin6076</strain>
    </source>
</reference>
<dbReference type="AlphaFoldDB" id="Q025P2"/>
<evidence type="ECO:0000313" key="1">
    <source>
        <dbReference type="EMBL" id="ABJ83277.1"/>
    </source>
</evidence>
<protein>
    <submittedName>
        <fullName evidence="1">Uncharacterized protein</fullName>
    </submittedName>
</protein>
<organism evidence="1">
    <name type="scientific">Solibacter usitatus (strain Ellin6076)</name>
    <dbReference type="NCBI Taxonomy" id="234267"/>
    <lineage>
        <taxon>Bacteria</taxon>
        <taxon>Pseudomonadati</taxon>
        <taxon>Acidobacteriota</taxon>
        <taxon>Terriglobia</taxon>
        <taxon>Bryobacterales</taxon>
        <taxon>Solibacteraceae</taxon>
        <taxon>Candidatus Solibacter</taxon>
    </lineage>
</organism>
<accession>Q025P2</accession>
<dbReference type="KEGG" id="sus:Acid_2288"/>
<dbReference type="HOGENOM" id="CLU_1569681_0_0_0"/>